<dbReference type="GO" id="GO:0140662">
    <property type="term" value="F:ATP-dependent protein folding chaperone"/>
    <property type="evidence" value="ECO:0007669"/>
    <property type="project" value="InterPro"/>
</dbReference>
<dbReference type="InterPro" id="IPR056471">
    <property type="entry name" value="HD-CE"/>
</dbReference>
<evidence type="ECO:0000256" key="3">
    <source>
        <dbReference type="ARBA" id="ARBA00022840"/>
    </source>
</evidence>
<dbReference type="PRINTS" id="PR00775">
    <property type="entry name" value="HEATSHOCK90"/>
</dbReference>
<dbReference type="SUPFAM" id="SSF55874">
    <property type="entry name" value="ATPase domain of HSP90 chaperone/DNA topoisomerase II/histidine kinase"/>
    <property type="match status" value="1"/>
</dbReference>
<dbReference type="GO" id="GO:0016887">
    <property type="term" value="F:ATP hydrolysis activity"/>
    <property type="evidence" value="ECO:0007669"/>
    <property type="project" value="InterPro"/>
</dbReference>
<dbReference type="InterPro" id="IPR020575">
    <property type="entry name" value="Hsp90_N"/>
</dbReference>
<evidence type="ECO:0000256" key="2">
    <source>
        <dbReference type="ARBA" id="ARBA00022741"/>
    </source>
</evidence>
<dbReference type="GO" id="GO:0051082">
    <property type="term" value="F:unfolded protein binding"/>
    <property type="evidence" value="ECO:0007669"/>
    <property type="project" value="InterPro"/>
</dbReference>
<dbReference type="InterPro" id="IPR036890">
    <property type="entry name" value="HATPase_C_sf"/>
</dbReference>
<feature type="domain" description="HD-CE" evidence="5">
    <location>
        <begin position="42"/>
        <end position="335"/>
    </location>
</feature>
<comment type="caution">
    <text evidence="6">The sequence shown here is derived from an EMBL/GenBank/DDBJ whole genome shotgun (WGS) entry which is preliminary data.</text>
</comment>
<dbReference type="Proteomes" id="UP000239590">
    <property type="component" value="Unassembled WGS sequence"/>
</dbReference>
<dbReference type="GO" id="GO:0005524">
    <property type="term" value="F:ATP binding"/>
    <property type="evidence" value="ECO:0007669"/>
    <property type="project" value="UniProtKB-KW"/>
</dbReference>
<evidence type="ECO:0000259" key="5">
    <source>
        <dbReference type="Pfam" id="PF24391"/>
    </source>
</evidence>
<name>A0A2S7IP67_9BACT</name>
<dbReference type="PANTHER" id="PTHR11528">
    <property type="entry name" value="HEAT SHOCK PROTEIN 90 FAMILY MEMBER"/>
    <property type="match status" value="1"/>
</dbReference>
<accession>A0A2S7IP67</accession>
<evidence type="ECO:0000313" key="7">
    <source>
        <dbReference type="Proteomes" id="UP000239590"/>
    </source>
</evidence>
<dbReference type="AlphaFoldDB" id="A0A2S7IP67"/>
<comment type="similarity">
    <text evidence="1">Belongs to the heat shock protein 90 family.</text>
</comment>
<keyword evidence="3" id="KW-0067">ATP-binding</keyword>
<dbReference type="Pfam" id="PF24391">
    <property type="entry name" value="HD-CE"/>
    <property type="match status" value="1"/>
</dbReference>
<proteinExistence type="inferred from homology"/>
<keyword evidence="4" id="KW-0143">Chaperone</keyword>
<keyword evidence="7" id="KW-1185">Reference proteome</keyword>
<dbReference type="InterPro" id="IPR001404">
    <property type="entry name" value="Hsp90_fam"/>
</dbReference>
<reference evidence="7" key="1">
    <citation type="submission" date="2018-02" db="EMBL/GenBank/DDBJ databases">
        <title>Genome sequencing of Solimonas sp. HR-BB.</title>
        <authorList>
            <person name="Lee Y."/>
            <person name="Jeon C.O."/>
        </authorList>
    </citation>
    <scope>NUCLEOTIDE SEQUENCE [LARGE SCALE GENOMIC DNA]</scope>
    <source>
        <strain evidence="7">HR-U</strain>
    </source>
</reference>
<dbReference type="OrthoDB" id="9802640at2"/>
<sequence>MDLLIPKELEQKLKTSEDINLIVRTVIRDYNSILHDRKMYFFEEYTPHDIEKHLNDILKTSLGLMTKNTLSILSGEDIGIYVLAVLLHDIGMHIEYDTFIALVDGRYDVSLKESDCFNTRGKTWLTLWNEYILEAKILDAKARNSLYGNSDVFPERNIDIKNKDSIDGYHKKLIGEFIRRHHPRFAHEVALQGFIGKNGETIDFARDLDYNKRQIVGLIARSHGINIRDTFSYLRKNWSKVWKNPHNINIVFLMVLIRISDYLQIDASRLDSKVIKLRTINSPLSVLEHQKHSGIIDIQEDTDDSERIIIVAKPENVYVYNGLKKLFESIQMELDVSWAVLGEVYGSKVLTKQPKITLRRLYSNLDEQELLDELNYVAKEIRITQHENLAKLFIAPLYGDKPTFGVRELIQNSVDAVNERLKIGSSIFDTNIYVNIEKDDKNKYFFTIKDYGKGMTIEEISNYFLKVGASFINDIRWKTRFIDEIGNVLINRVGRFGVGVLASFLIGNKIEVTTRSIQDEKGYKFTVILDQNDIEIERNIDTCIGTTITIEINSDSLSGFKDSSSKRWYRWYNLPFPEIKYNAPDEFFDPNSMSQGDFIILPSENAEQDGYWVNGSYDNITYSWAYFPESSAERNFKRGRFENILSKTAYVNGFFISTLPYNSIGDIYHSLPALSLFDRYNKLQINLNRNSIFIPPMIIFNIFQQSIDDFIACLLCMPFDASEGVTTRLNYPGFSTKYASESIEAGKANKYILKILYSKNGYTTLASLMNTDKYDNYKVFDVIFNSNDVRYDWRRYDNNTVSTPYYYKIRLNNVLDDNPQMGFMNDTDFYCITRELDSVINDDDSLVKFSLIPSINTVRSIMDMEIIDKYDFINLIKNVSKNITVTKNKENLFLYKGINDLRILKEDILNIYTNPLGIKTISDRIYQLLGNDPVIPFSLKERVEKFPLAFYALKDYIFKYLQDK</sequence>
<dbReference type="Pfam" id="PF13589">
    <property type="entry name" value="HATPase_c_3"/>
    <property type="match status" value="1"/>
</dbReference>
<dbReference type="Gene3D" id="3.30.565.10">
    <property type="entry name" value="Histidine kinase-like ATPase, C-terminal domain"/>
    <property type="match status" value="1"/>
</dbReference>
<dbReference type="EMBL" id="PTRA01000001">
    <property type="protein sequence ID" value="PQA59418.1"/>
    <property type="molecule type" value="Genomic_DNA"/>
</dbReference>
<protein>
    <recommendedName>
        <fullName evidence="5">HD-CE domain-containing protein</fullName>
    </recommendedName>
</protein>
<evidence type="ECO:0000256" key="1">
    <source>
        <dbReference type="ARBA" id="ARBA00008239"/>
    </source>
</evidence>
<evidence type="ECO:0000256" key="4">
    <source>
        <dbReference type="ARBA" id="ARBA00023186"/>
    </source>
</evidence>
<dbReference type="RefSeq" id="WP_104710896.1">
    <property type="nucleotide sequence ID" value="NZ_PTRA01000001.1"/>
</dbReference>
<evidence type="ECO:0000313" key="6">
    <source>
        <dbReference type="EMBL" id="PQA59418.1"/>
    </source>
</evidence>
<keyword evidence="2" id="KW-0547">Nucleotide-binding</keyword>
<gene>
    <name evidence="6" type="ORF">C5O19_07135</name>
</gene>
<organism evidence="6 7">
    <name type="scientific">Siphonobacter curvatus</name>
    <dbReference type="NCBI Taxonomy" id="2094562"/>
    <lineage>
        <taxon>Bacteria</taxon>
        <taxon>Pseudomonadati</taxon>
        <taxon>Bacteroidota</taxon>
        <taxon>Cytophagia</taxon>
        <taxon>Cytophagales</taxon>
        <taxon>Cytophagaceae</taxon>
        <taxon>Siphonobacter</taxon>
    </lineage>
</organism>